<dbReference type="CDD" id="cd04485">
    <property type="entry name" value="DnaE_OBF"/>
    <property type="match status" value="1"/>
</dbReference>
<dbReference type="InterPro" id="IPR011708">
    <property type="entry name" value="DNA_pol3_alpha_NTPase_dom"/>
</dbReference>
<evidence type="ECO:0000259" key="12">
    <source>
        <dbReference type="SMART" id="SM00481"/>
    </source>
</evidence>
<dbReference type="Pfam" id="PF07733">
    <property type="entry name" value="DNA_pol3_alpha"/>
    <property type="match status" value="1"/>
</dbReference>
<dbReference type="Gene3D" id="1.10.10.1600">
    <property type="entry name" value="Bacterial DNA polymerase III alpha subunit, thumb domain"/>
    <property type="match status" value="1"/>
</dbReference>
<organism evidence="13 14">
    <name type="scientific">Fructilactobacillus lindneri DSM 20690 = JCM 11027</name>
    <dbReference type="NCBI Taxonomy" id="1122148"/>
    <lineage>
        <taxon>Bacteria</taxon>
        <taxon>Bacillati</taxon>
        <taxon>Bacillota</taxon>
        <taxon>Bacilli</taxon>
        <taxon>Lactobacillales</taxon>
        <taxon>Lactobacillaceae</taxon>
        <taxon>Fructilactobacillus</taxon>
    </lineage>
</organism>
<dbReference type="Proteomes" id="UP000051565">
    <property type="component" value="Unassembled WGS sequence"/>
</dbReference>
<dbReference type="RefSeq" id="WP_054646149.1">
    <property type="nucleotide sequence ID" value="NZ_FUXS01000001.1"/>
</dbReference>
<dbReference type="GO" id="GO:0003676">
    <property type="term" value="F:nucleic acid binding"/>
    <property type="evidence" value="ECO:0007669"/>
    <property type="project" value="InterPro"/>
</dbReference>
<protein>
    <recommendedName>
        <fullName evidence="4">DNA polymerase III subunit alpha</fullName>
        <ecNumber evidence="3">2.7.7.7</ecNumber>
    </recommendedName>
</protein>
<dbReference type="InterPro" id="IPR041931">
    <property type="entry name" value="DNA_pol3_alpha_thumb_dom"/>
</dbReference>
<dbReference type="Gene3D" id="1.10.150.870">
    <property type="match status" value="1"/>
</dbReference>
<reference evidence="13 14" key="1">
    <citation type="journal article" date="2015" name="Genome Announc.">
        <title>Expanding the biotechnology potential of lactobacilli through comparative genomics of 213 strains and associated genera.</title>
        <authorList>
            <person name="Sun Z."/>
            <person name="Harris H.M."/>
            <person name="McCann A."/>
            <person name="Guo C."/>
            <person name="Argimon S."/>
            <person name="Zhang W."/>
            <person name="Yang X."/>
            <person name="Jeffery I.B."/>
            <person name="Cooney J.C."/>
            <person name="Kagawa T.F."/>
            <person name="Liu W."/>
            <person name="Song Y."/>
            <person name="Salvetti E."/>
            <person name="Wrobel A."/>
            <person name="Rasinkangas P."/>
            <person name="Parkhill J."/>
            <person name="Rea M.C."/>
            <person name="O'Sullivan O."/>
            <person name="Ritari J."/>
            <person name="Douillard F.P."/>
            <person name="Paul Ross R."/>
            <person name="Yang R."/>
            <person name="Briner A.E."/>
            <person name="Felis G.E."/>
            <person name="de Vos W.M."/>
            <person name="Barrangou R."/>
            <person name="Klaenhammer T.R."/>
            <person name="Caufield P.W."/>
            <person name="Cui Y."/>
            <person name="Zhang H."/>
            <person name="O'Toole P.W."/>
        </authorList>
    </citation>
    <scope>NUCLEOTIDE SEQUENCE [LARGE SCALE GENOMIC DNA]</scope>
    <source>
        <strain evidence="13 14">DSM 20690</strain>
    </source>
</reference>
<evidence type="ECO:0000313" key="14">
    <source>
        <dbReference type="Proteomes" id="UP000051565"/>
    </source>
</evidence>
<proteinExistence type="inferred from homology"/>
<accession>A0A0R2JUB9</accession>
<evidence type="ECO:0000256" key="11">
    <source>
        <dbReference type="ARBA" id="ARBA00049244"/>
    </source>
</evidence>
<comment type="catalytic activity">
    <reaction evidence="11">
        <text>DNA(n) + a 2'-deoxyribonucleoside 5'-triphosphate = DNA(n+1) + diphosphate</text>
        <dbReference type="Rhea" id="RHEA:22508"/>
        <dbReference type="Rhea" id="RHEA-COMP:17339"/>
        <dbReference type="Rhea" id="RHEA-COMP:17340"/>
        <dbReference type="ChEBI" id="CHEBI:33019"/>
        <dbReference type="ChEBI" id="CHEBI:61560"/>
        <dbReference type="ChEBI" id="CHEBI:173112"/>
        <dbReference type="EC" id="2.7.7.7"/>
    </reaction>
</comment>
<evidence type="ECO:0000256" key="5">
    <source>
        <dbReference type="ARBA" id="ARBA00022679"/>
    </source>
</evidence>
<evidence type="ECO:0000256" key="8">
    <source>
        <dbReference type="ARBA" id="ARBA00022932"/>
    </source>
</evidence>
<dbReference type="GeneID" id="61250249"/>
<dbReference type="SUPFAM" id="SSF89550">
    <property type="entry name" value="PHP domain-like"/>
    <property type="match status" value="1"/>
</dbReference>
<keyword evidence="6" id="KW-0548">Nucleotidyltransferase</keyword>
<dbReference type="Gene3D" id="3.20.20.140">
    <property type="entry name" value="Metal-dependent hydrolases"/>
    <property type="match status" value="1"/>
</dbReference>
<dbReference type="NCBIfam" id="TIGR00594">
    <property type="entry name" value="polc"/>
    <property type="match status" value="1"/>
</dbReference>
<keyword evidence="14" id="KW-1185">Reference proteome</keyword>
<comment type="subunit">
    <text evidence="10">DNA polymerase III contains a core (composed of alpha, epsilon and theta chains) that associates with a tau subunit. This core dimerizes to form the POLIII' complex. PolIII' associates with the gamma complex (composed of gamma, delta, delta', psi and chi chains) and with the beta chain to form the complete DNA polymerase III complex.</text>
</comment>
<comment type="subcellular location">
    <subcellularLocation>
        <location evidence="1">Cytoplasm</location>
    </subcellularLocation>
</comment>
<keyword evidence="8" id="KW-0239">DNA-directed DNA polymerase</keyword>
<dbReference type="Pfam" id="PF17657">
    <property type="entry name" value="DNA_pol3_finger"/>
    <property type="match status" value="1"/>
</dbReference>
<dbReference type="InterPro" id="IPR004365">
    <property type="entry name" value="NA-bd_OB_tRNA"/>
</dbReference>
<dbReference type="AlphaFoldDB" id="A0A0R2JUB9"/>
<dbReference type="PANTHER" id="PTHR32294">
    <property type="entry name" value="DNA POLYMERASE III SUBUNIT ALPHA"/>
    <property type="match status" value="1"/>
</dbReference>
<dbReference type="InterPro" id="IPR029460">
    <property type="entry name" value="DNAPol_HHH"/>
</dbReference>
<evidence type="ECO:0000256" key="2">
    <source>
        <dbReference type="ARBA" id="ARBA00009496"/>
    </source>
</evidence>
<name>A0A0R2JUB9_9LACO</name>
<evidence type="ECO:0000256" key="1">
    <source>
        <dbReference type="ARBA" id="ARBA00004496"/>
    </source>
</evidence>
<dbReference type="GO" id="GO:0006260">
    <property type="term" value="P:DNA replication"/>
    <property type="evidence" value="ECO:0007669"/>
    <property type="project" value="UniProtKB-KW"/>
</dbReference>
<dbReference type="PANTHER" id="PTHR32294:SF0">
    <property type="entry name" value="DNA POLYMERASE III SUBUNIT ALPHA"/>
    <property type="match status" value="1"/>
</dbReference>
<sequence>MSYSLLQNISSYSLLQSTNTLPKLVNTAKDKGYTALALTDKNVMYGAVAFYKEASKHGIKPIIGLTLSIQGTFLSEHSFDLVLLAKDQLGYQNLMRLSTLTMTNDSPLKLEQVGKLLHHLFVLLPETSEASSLVTYDRSDDAFTYINELKRLVDDNAVKLGITDDFENNQFQQKKELSQNTQIDLVALNPVSYLKAHDYFNTKVLKAIEAGTVLNNISEQKNDLGHDWLRTQKETEARYLNHDLESALNVNEEIVESCNVTIPKEQPQLPHFENPNHESSDEYLRELCENGLKKIIKQHPEQKIEYQDRLKHELDVINRMGFDDYFLIVWDVVNFAHIHHILTGPGRGSAAGSLVAYCLKITDVDPIEYDLLFERFLNEERAQMPDIDLDIPDDKRDEVLQYVHEKYGNDRVAQIITFGTLGAKQSIRDVGRVFGMTPSEMSEWSKAIPNHLHETLNKAFQESQKLKNIVADQKINQTLFETASEIEGLPRHYSTHAAGLILSDKPIVEKAPLQSGNDGLLMTQYSKYYVEDVGLLKIDFLGLRNLSIMANILQTIKKQGKLDFSISEINLNDPKTLKLFQDGKTDGVFQFESSGIKSVLKRMHPDNFNLIAAVNALYRPGPMENIDTFIARKNGKEKVDYQNDAIKKILGSTYGIIVYQEQVMQLAATMGGFSLGQADVLRRAMSKKHRNEMDSMRERFINGSITNGYSKETAETTFEYIERFASYGFNKSHAIAYSKMAFELAYLKAHFPGPFFAALLNSVLGNKNKIKNYVQEAKDNQIKVLTPDINYSNPEFVYQNESIKFGFNAVKGLRSDFIKELIRIRKSSGLFTSLSDFINRMEKKFRKEDQIKALIYAGAFDNFGYNRRELIEALPGLINSAELSGSLLESIPGLEVNIKRKADFLDWEKINFENEYLGTFLSGHPVERYNDLKEQKHTYRINELHDGQKHVSAILLISHIKVIRTKKGQLMAFIDGSDQFGTVDITIFPQLYAQIGQSLKQNMVVLVQGNVEKRRELQIIADSIQPAANVVHQIENNRSVKNKKLFLQISEELDNKTVYEKMKNIFVENHGKTPIILYRKKSRKKQILDHKFNIALNPKLIKELSDLLGKDNVVTR</sequence>
<comment type="caution">
    <text evidence="13">The sequence shown here is derived from an EMBL/GenBank/DDBJ whole genome shotgun (WGS) entry which is preliminary data.</text>
</comment>
<dbReference type="InterPro" id="IPR003141">
    <property type="entry name" value="Pol/His_phosphatase_N"/>
</dbReference>
<dbReference type="InterPro" id="IPR040982">
    <property type="entry name" value="DNA_pol3_finger"/>
</dbReference>
<dbReference type="Pfam" id="PF02811">
    <property type="entry name" value="PHP"/>
    <property type="match status" value="1"/>
</dbReference>
<keyword evidence="5" id="KW-0808">Transferase</keyword>
<feature type="domain" description="Polymerase/histidinol phosphatase N-terminal" evidence="12">
    <location>
        <begin position="6"/>
        <end position="71"/>
    </location>
</feature>
<dbReference type="OrthoDB" id="9803237at2"/>
<comment type="similarity">
    <text evidence="2">Belongs to the DNA polymerase type-C family. DnaE subfamily.</text>
</comment>
<dbReference type="GO" id="GO:0003887">
    <property type="term" value="F:DNA-directed DNA polymerase activity"/>
    <property type="evidence" value="ECO:0007669"/>
    <property type="project" value="UniProtKB-KW"/>
</dbReference>
<dbReference type="GO" id="GO:0005737">
    <property type="term" value="C:cytoplasm"/>
    <property type="evidence" value="ECO:0007669"/>
    <property type="project" value="UniProtKB-SubCell"/>
</dbReference>
<comment type="function">
    <text evidence="9">DNA polymerase III is a complex, multichain enzyme responsible for most of the replicative synthesis in bacteria. This DNA polymerase also exhibits 3' to 5' exonuclease activity. The alpha chain is the DNA polymerase.</text>
</comment>
<dbReference type="SMART" id="SM00481">
    <property type="entry name" value="POLIIIAc"/>
    <property type="match status" value="1"/>
</dbReference>
<evidence type="ECO:0000256" key="3">
    <source>
        <dbReference type="ARBA" id="ARBA00012417"/>
    </source>
</evidence>
<evidence type="ECO:0000256" key="6">
    <source>
        <dbReference type="ARBA" id="ARBA00022695"/>
    </source>
</evidence>
<dbReference type="STRING" id="53444.AYR59_05290"/>
<evidence type="ECO:0000256" key="4">
    <source>
        <dbReference type="ARBA" id="ARBA00019114"/>
    </source>
</evidence>
<dbReference type="NCBIfam" id="NF004226">
    <property type="entry name" value="PRK05673.1"/>
    <property type="match status" value="1"/>
</dbReference>
<gene>
    <name evidence="13" type="ORF">IV52_GL000369</name>
</gene>
<dbReference type="InterPro" id="IPR004013">
    <property type="entry name" value="PHP_dom"/>
</dbReference>
<dbReference type="GO" id="GO:0008408">
    <property type="term" value="F:3'-5' exonuclease activity"/>
    <property type="evidence" value="ECO:0007669"/>
    <property type="project" value="InterPro"/>
</dbReference>
<dbReference type="PATRIC" id="fig|1122148.6.peg.388"/>
<dbReference type="Pfam" id="PF01336">
    <property type="entry name" value="tRNA_anti-codon"/>
    <property type="match status" value="1"/>
</dbReference>
<evidence type="ECO:0000256" key="9">
    <source>
        <dbReference type="ARBA" id="ARBA00025611"/>
    </source>
</evidence>
<evidence type="ECO:0000256" key="10">
    <source>
        <dbReference type="ARBA" id="ARBA00026073"/>
    </source>
</evidence>
<dbReference type="InterPro" id="IPR004805">
    <property type="entry name" value="DnaE2/DnaE/PolC"/>
</dbReference>
<evidence type="ECO:0000256" key="7">
    <source>
        <dbReference type="ARBA" id="ARBA00022705"/>
    </source>
</evidence>
<dbReference type="EMBL" id="JQBT01000032">
    <property type="protein sequence ID" value="KRN78965.1"/>
    <property type="molecule type" value="Genomic_DNA"/>
</dbReference>
<dbReference type="Pfam" id="PF14579">
    <property type="entry name" value="HHH_6"/>
    <property type="match status" value="1"/>
</dbReference>
<dbReference type="EC" id="2.7.7.7" evidence="3"/>
<evidence type="ECO:0000313" key="13">
    <source>
        <dbReference type="EMBL" id="KRN78965.1"/>
    </source>
</evidence>
<dbReference type="CDD" id="cd07431">
    <property type="entry name" value="PHP_PolIIIA"/>
    <property type="match status" value="1"/>
</dbReference>
<dbReference type="InterPro" id="IPR016195">
    <property type="entry name" value="Pol/histidinol_Pase-like"/>
</dbReference>
<keyword evidence="7" id="KW-0235">DNA replication</keyword>